<dbReference type="GeneID" id="93375865"/>
<reference evidence="3 4" key="2">
    <citation type="journal article" date="2016" name="Genome Announc.">
        <title>Draft Genome Sequence of Erythromycin- and Oxytetracycline-Sensitive Nocardia seriolae Strain U-1 (NBRC 110359).</title>
        <authorList>
            <person name="Imajoh M."/>
            <person name="Sukeda M."/>
            <person name="Shimizu M."/>
            <person name="Yamane J."/>
            <person name="Ohnishi K."/>
            <person name="Oshima S."/>
        </authorList>
    </citation>
    <scope>NUCLEOTIDE SEQUENCE [LARGE SCALE GENOMIC DNA]</scope>
    <source>
        <strain evidence="3 4">U-1</strain>
    </source>
</reference>
<dbReference type="Proteomes" id="UP000180166">
    <property type="component" value="Chromosome"/>
</dbReference>
<dbReference type="Proteomes" id="UP000037179">
    <property type="component" value="Unassembled WGS sequence"/>
</dbReference>
<keyword evidence="1" id="KW-1133">Transmembrane helix</keyword>
<reference evidence="2 5" key="3">
    <citation type="submission" date="2016-10" db="EMBL/GenBank/DDBJ databases">
        <title>Genome sequence of Nocardia seriolae strain EM150506, isolated from Anguila japonica.</title>
        <authorList>
            <person name="Han H.-J."/>
        </authorList>
    </citation>
    <scope>NUCLEOTIDE SEQUENCE [LARGE SCALE GENOMIC DNA]</scope>
    <source>
        <strain evidence="2 5">EM150506</strain>
    </source>
</reference>
<evidence type="ECO:0000313" key="5">
    <source>
        <dbReference type="Proteomes" id="UP000180166"/>
    </source>
</evidence>
<evidence type="ECO:0000256" key="1">
    <source>
        <dbReference type="SAM" id="Phobius"/>
    </source>
</evidence>
<dbReference type="EMBL" id="CP017839">
    <property type="protein sequence ID" value="APA97595.1"/>
    <property type="molecule type" value="Genomic_DNA"/>
</dbReference>
<keyword evidence="1" id="KW-0812">Transmembrane</keyword>
<dbReference type="KEGG" id="nsr:NS506_03543"/>
<name>A0A0B8NPH1_9NOCA</name>
<sequence>MNSHDFPHHHIGLRAYNRVEYDANGLLLNGFQAMPLRWRLPVFVRLLLFGIGIVVGIQLERQTPEMPASVNVCRADEVDRIDCVHVPQPVPTAVGVVR</sequence>
<evidence type="ECO:0000313" key="4">
    <source>
        <dbReference type="Proteomes" id="UP000037179"/>
    </source>
</evidence>
<dbReference type="AlphaFoldDB" id="A0A0B8NPH1"/>
<evidence type="ECO:0000313" key="3">
    <source>
        <dbReference type="EMBL" id="GAP32551.1"/>
    </source>
</evidence>
<evidence type="ECO:0000313" key="2">
    <source>
        <dbReference type="EMBL" id="APA97595.1"/>
    </source>
</evidence>
<dbReference type="EMBL" id="BBYQ01000164">
    <property type="protein sequence ID" value="GAP32551.1"/>
    <property type="molecule type" value="Genomic_DNA"/>
</dbReference>
<gene>
    <name evidence="2" type="ORF">NS506_03543</name>
    <name evidence="3" type="ORF">NSK11_contig00164-0022</name>
</gene>
<reference evidence="4" key="1">
    <citation type="submission" date="2015-07" db="EMBL/GenBank/DDBJ databases">
        <title>Nocardia seriolae U-1 whole genome shotgun sequence.</title>
        <authorList>
            <person name="Imajoh M."/>
            <person name="Fukumoto Y."/>
            <person name="Sukeda M."/>
            <person name="Yamane J."/>
            <person name="Yamasaki K."/>
            <person name="Shimizu M."/>
            <person name="Ohnishi K."/>
            <person name="Oshima S."/>
        </authorList>
    </citation>
    <scope>NUCLEOTIDE SEQUENCE [LARGE SCALE GENOMIC DNA]</scope>
    <source>
        <strain evidence="4">U-1</strain>
    </source>
</reference>
<dbReference type="OrthoDB" id="4571462at2"/>
<accession>A0A0B8NPH1</accession>
<organism evidence="3 4">
    <name type="scientific">Nocardia seriolae</name>
    <dbReference type="NCBI Taxonomy" id="37332"/>
    <lineage>
        <taxon>Bacteria</taxon>
        <taxon>Bacillati</taxon>
        <taxon>Actinomycetota</taxon>
        <taxon>Actinomycetes</taxon>
        <taxon>Mycobacteriales</taxon>
        <taxon>Nocardiaceae</taxon>
        <taxon>Nocardia</taxon>
    </lineage>
</organism>
<dbReference type="RefSeq" id="WP_033090858.1">
    <property type="nucleotide sequence ID" value="NZ_AP017900.1"/>
</dbReference>
<feature type="transmembrane region" description="Helical" evidence="1">
    <location>
        <begin position="38"/>
        <end position="57"/>
    </location>
</feature>
<keyword evidence="1" id="KW-0472">Membrane</keyword>
<protein>
    <submittedName>
        <fullName evidence="3">Uncharacterized protein</fullName>
    </submittedName>
</protein>
<proteinExistence type="predicted"/>
<keyword evidence="4" id="KW-1185">Reference proteome</keyword>